<dbReference type="EMBL" id="NVUU01000048">
    <property type="protein sequence ID" value="PCI93975.1"/>
    <property type="molecule type" value="Genomic_DNA"/>
</dbReference>
<organism evidence="4 5">
    <name type="scientific">Aerophobetes bacterium</name>
    <dbReference type="NCBI Taxonomy" id="2030807"/>
    <lineage>
        <taxon>Bacteria</taxon>
        <taxon>Candidatus Aerophobota</taxon>
    </lineage>
</organism>
<dbReference type="InterPro" id="IPR016181">
    <property type="entry name" value="Acyl_CoA_acyltransferase"/>
</dbReference>
<dbReference type="PANTHER" id="PTHR31438:SF1">
    <property type="entry name" value="LYSINE N-ACYLTRANSFERASE C17G9.06C-RELATED"/>
    <property type="match status" value="1"/>
</dbReference>
<evidence type="ECO:0000259" key="3">
    <source>
        <dbReference type="PROSITE" id="PS51186"/>
    </source>
</evidence>
<evidence type="ECO:0000256" key="1">
    <source>
        <dbReference type="ARBA" id="ARBA00023251"/>
    </source>
</evidence>
<accession>A0A2A4YI38</accession>
<proteinExistence type="predicted"/>
<dbReference type="PANTHER" id="PTHR31438">
    <property type="entry name" value="LYSINE N-ACYLTRANSFERASE C17G9.06C-RELATED"/>
    <property type="match status" value="1"/>
</dbReference>
<comment type="caution">
    <text evidence="4">The sequence shown here is derived from an EMBL/GenBank/DDBJ whole genome shotgun (WGS) entry which is preliminary data.</text>
</comment>
<feature type="domain" description="N-acetyltransferase" evidence="3">
    <location>
        <begin position="24"/>
        <end position="194"/>
    </location>
</feature>
<keyword evidence="2" id="KW-0732">Signal</keyword>
<dbReference type="SUPFAM" id="SSF55729">
    <property type="entry name" value="Acyl-CoA N-acyltransferases (Nat)"/>
    <property type="match status" value="1"/>
</dbReference>
<evidence type="ECO:0000313" key="4">
    <source>
        <dbReference type="EMBL" id="PCI93975.1"/>
    </source>
</evidence>
<evidence type="ECO:0000313" key="5">
    <source>
        <dbReference type="Proteomes" id="UP000217838"/>
    </source>
</evidence>
<dbReference type="CDD" id="cd04301">
    <property type="entry name" value="NAT_SF"/>
    <property type="match status" value="1"/>
</dbReference>
<dbReference type="GO" id="GO:0016410">
    <property type="term" value="F:N-acyltransferase activity"/>
    <property type="evidence" value="ECO:0007669"/>
    <property type="project" value="TreeGrafter"/>
</dbReference>
<feature type="chain" id="PRO_5012224253" evidence="2">
    <location>
        <begin position="21"/>
        <end position="198"/>
    </location>
</feature>
<dbReference type="PROSITE" id="PS51186">
    <property type="entry name" value="GNAT"/>
    <property type="match status" value="1"/>
</dbReference>
<dbReference type="Pfam" id="PF13523">
    <property type="entry name" value="Acetyltransf_8"/>
    <property type="match status" value="1"/>
</dbReference>
<dbReference type="AlphaFoldDB" id="A0A2A4YI38"/>
<reference evidence="5" key="1">
    <citation type="submission" date="2017-08" db="EMBL/GenBank/DDBJ databases">
        <title>A dynamic microbial community with high functional redundancy inhabits the cold, oxic subseafloor aquifer.</title>
        <authorList>
            <person name="Tully B.J."/>
            <person name="Wheat C.G."/>
            <person name="Glazer B.T."/>
            <person name="Huber J.A."/>
        </authorList>
    </citation>
    <scope>NUCLEOTIDE SEQUENCE [LARGE SCALE GENOMIC DNA]</scope>
</reference>
<sequence>MKPFLYLAAALFTLTGNCMSKENLTFTEANKSHEALIHTWLAKDHIKPYFYGDGLKNTLKNLELFVNGIDRNDDYSFKHFVAFCDGKPFGFIMTSPIDGPHSPDDPYDKWFIEGKKTMTLDLLIGEENLLGKGLGTQMIKEFIQSRDVDFVLIDPAVSNKRAIHVYEKAGFSQKEEFIPSFNPTPHVMMRLETTSTSH</sequence>
<keyword evidence="4" id="KW-0808">Transferase</keyword>
<name>A0A2A4YI38_UNCAE</name>
<dbReference type="InterPro" id="IPR000182">
    <property type="entry name" value="GNAT_dom"/>
</dbReference>
<dbReference type="Gene3D" id="3.40.630.30">
    <property type="match status" value="1"/>
</dbReference>
<protein>
    <submittedName>
        <fullName evidence="4">GNAT family N-acetyltransferase</fullName>
    </submittedName>
</protein>
<evidence type="ECO:0000256" key="2">
    <source>
        <dbReference type="SAM" id="SignalP"/>
    </source>
</evidence>
<dbReference type="GO" id="GO:0046677">
    <property type="term" value="P:response to antibiotic"/>
    <property type="evidence" value="ECO:0007669"/>
    <property type="project" value="UniProtKB-KW"/>
</dbReference>
<dbReference type="Proteomes" id="UP000217838">
    <property type="component" value="Unassembled WGS sequence"/>
</dbReference>
<feature type="signal peptide" evidence="2">
    <location>
        <begin position="1"/>
        <end position="20"/>
    </location>
</feature>
<gene>
    <name evidence="4" type="ORF">COB11_04525</name>
</gene>
<keyword evidence="1" id="KW-0046">Antibiotic resistance</keyword>